<dbReference type="AlphaFoldDB" id="A0AAW2EIJ7"/>
<dbReference type="Proteomes" id="UP001430953">
    <property type="component" value="Unassembled WGS sequence"/>
</dbReference>
<sequence>MRARANSSLVGRSRTSEGLRKNSCPGGDLSFVRAIYKFIYPRSYLQIDASSNLYRCIKRNDTADNVVKSTVPVGTIALAESMKRSSDIMRDIINAGDEYSDERGGTRSCSHFVSLISFSDYFLNKVVSHCRMFFKFCRAREHM</sequence>
<accession>A0AAW2EIJ7</accession>
<feature type="region of interest" description="Disordered" evidence="1">
    <location>
        <begin position="1"/>
        <end position="22"/>
    </location>
</feature>
<evidence type="ECO:0000313" key="3">
    <source>
        <dbReference type="Proteomes" id="UP001430953"/>
    </source>
</evidence>
<keyword evidence="3" id="KW-1185">Reference proteome</keyword>
<reference evidence="2 3" key="1">
    <citation type="submission" date="2023-03" db="EMBL/GenBank/DDBJ databases">
        <title>High recombination rates correlate with genetic variation in Cardiocondyla obscurior ants.</title>
        <authorList>
            <person name="Errbii M."/>
        </authorList>
    </citation>
    <scope>NUCLEOTIDE SEQUENCE [LARGE SCALE GENOMIC DNA]</scope>
    <source>
        <strain evidence="2">Alpha-2009</strain>
        <tissue evidence="2">Whole body</tissue>
    </source>
</reference>
<comment type="caution">
    <text evidence="2">The sequence shown here is derived from an EMBL/GenBank/DDBJ whole genome shotgun (WGS) entry which is preliminary data.</text>
</comment>
<organism evidence="2 3">
    <name type="scientific">Cardiocondyla obscurior</name>
    <dbReference type="NCBI Taxonomy" id="286306"/>
    <lineage>
        <taxon>Eukaryota</taxon>
        <taxon>Metazoa</taxon>
        <taxon>Ecdysozoa</taxon>
        <taxon>Arthropoda</taxon>
        <taxon>Hexapoda</taxon>
        <taxon>Insecta</taxon>
        <taxon>Pterygota</taxon>
        <taxon>Neoptera</taxon>
        <taxon>Endopterygota</taxon>
        <taxon>Hymenoptera</taxon>
        <taxon>Apocrita</taxon>
        <taxon>Aculeata</taxon>
        <taxon>Formicoidea</taxon>
        <taxon>Formicidae</taxon>
        <taxon>Myrmicinae</taxon>
        <taxon>Cardiocondyla</taxon>
    </lineage>
</organism>
<feature type="compositionally biased region" description="Polar residues" evidence="1">
    <location>
        <begin position="1"/>
        <end position="10"/>
    </location>
</feature>
<dbReference type="EMBL" id="JADYXP020000021">
    <property type="protein sequence ID" value="KAL0103173.1"/>
    <property type="molecule type" value="Genomic_DNA"/>
</dbReference>
<gene>
    <name evidence="2" type="ORF">PUN28_017478</name>
</gene>
<proteinExistence type="predicted"/>
<evidence type="ECO:0000313" key="2">
    <source>
        <dbReference type="EMBL" id="KAL0103173.1"/>
    </source>
</evidence>
<name>A0AAW2EIJ7_9HYME</name>
<protein>
    <submittedName>
        <fullName evidence="2">Uncharacterized protein</fullName>
    </submittedName>
</protein>
<evidence type="ECO:0000256" key="1">
    <source>
        <dbReference type="SAM" id="MobiDB-lite"/>
    </source>
</evidence>